<dbReference type="InParanoid" id="A0A1E7EIT3"/>
<dbReference type="EMBL" id="KV784471">
    <property type="protein sequence ID" value="OEU05780.1"/>
    <property type="molecule type" value="Genomic_DNA"/>
</dbReference>
<accession>A0A1E7EIT3</accession>
<organism evidence="2 3">
    <name type="scientific">Fragilariopsis cylindrus CCMP1102</name>
    <dbReference type="NCBI Taxonomy" id="635003"/>
    <lineage>
        <taxon>Eukaryota</taxon>
        <taxon>Sar</taxon>
        <taxon>Stramenopiles</taxon>
        <taxon>Ochrophyta</taxon>
        <taxon>Bacillariophyta</taxon>
        <taxon>Bacillariophyceae</taxon>
        <taxon>Bacillariophycidae</taxon>
        <taxon>Bacillariales</taxon>
        <taxon>Bacillariaceae</taxon>
        <taxon>Fragilariopsis</taxon>
    </lineage>
</organism>
<evidence type="ECO:0000313" key="2">
    <source>
        <dbReference type="EMBL" id="OEU05780.1"/>
    </source>
</evidence>
<gene>
    <name evidence="2" type="ORF">FRACYDRAFT_204441</name>
</gene>
<feature type="domain" description="DUF6824" evidence="1">
    <location>
        <begin position="13"/>
        <end position="97"/>
    </location>
</feature>
<sequence>MILPIDYKPSDNDILSGRGRTLNAHKGNMHFIDMVKSNLQQYIDAPRRMHKSFVIDKLVTSVFSSGFRFIKKNTKTKQWYVMNRNESYTRVRHALRDLKYKESNKTHSRLAIKKESKEENGTLQSFVGNDSISEMPRRVSVSGSSISCCDEASPTILGDHGRSSLCRSCLDLTQEESISIKNL</sequence>
<dbReference type="Proteomes" id="UP000095751">
    <property type="component" value="Unassembled WGS sequence"/>
</dbReference>
<keyword evidence="3" id="KW-1185">Reference proteome</keyword>
<dbReference type="AlphaFoldDB" id="A0A1E7EIT3"/>
<reference evidence="2 3" key="1">
    <citation type="submission" date="2016-09" db="EMBL/GenBank/DDBJ databases">
        <title>Extensive genetic diversity and differential bi-allelic expression allows diatom success in the polar Southern Ocean.</title>
        <authorList>
            <consortium name="DOE Joint Genome Institute"/>
            <person name="Mock T."/>
            <person name="Otillar R.P."/>
            <person name="Strauss J."/>
            <person name="Dupont C."/>
            <person name="Frickenhaus S."/>
            <person name="Maumus F."/>
            <person name="Mcmullan M."/>
            <person name="Sanges R."/>
            <person name="Schmutz J."/>
            <person name="Toseland A."/>
            <person name="Valas R."/>
            <person name="Veluchamy A."/>
            <person name="Ward B.J."/>
            <person name="Allen A."/>
            <person name="Barry K."/>
            <person name="Falciatore A."/>
            <person name="Ferrante M."/>
            <person name="Fortunato A.E."/>
            <person name="Gloeckner G."/>
            <person name="Gruber A."/>
            <person name="Hipkin R."/>
            <person name="Janech M."/>
            <person name="Kroth P."/>
            <person name="Leese F."/>
            <person name="Lindquist E."/>
            <person name="Lyon B.R."/>
            <person name="Martin J."/>
            <person name="Mayer C."/>
            <person name="Parker M."/>
            <person name="Quesneville H."/>
            <person name="Raymond J."/>
            <person name="Uhlig C."/>
            <person name="Valentin K.U."/>
            <person name="Worden A.Z."/>
            <person name="Armbrust E.V."/>
            <person name="Bowler C."/>
            <person name="Green B."/>
            <person name="Moulton V."/>
            <person name="Van Oosterhout C."/>
            <person name="Grigoriev I."/>
        </authorList>
    </citation>
    <scope>NUCLEOTIDE SEQUENCE [LARGE SCALE GENOMIC DNA]</scope>
    <source>
        <strain evidence="2 3">CCMP1102</strain>
    </source>
</reference>
<dbReference type="KEGG" id="fcy:FRACYDRAFT_204441"/>
<protein>
    <recommendedName>
        <fullName evidence="1">DUF6824 domain-containing protein</fullName>
    </recommendedName>
</protein>
<evidence type="ECO:0000259" key="1">
    <source>
        <dbReference type="Pfam" id="PF20710"/>
    </source>
</evidence>
<dbReference type="OrthoDB" id="48818at2759"/>
<name>A0A1E7EIT3_9STRA</name>
<evidence type="ECO:0000313" key="3">
    <source>
        <dbReference type="Proteomes" id="UP000095751"/>
    </source>
</evidence>
<dbReference type="InterPro" id="IPR049227">
    <property type="entry name" value="DUF6824"/>
</dbReference>
<dbReference type="Pfam" id="PF20710">
    <property type="entry name" value="DUF6824"/>
    <property type="match status" value="1"/>
</dbReference>
<proteinExistence type="predicted"/>